<evidence type="ECO:0000256" key="1">
    <source>
        <dbReference type="ARBA" id="ARBA00004651"/>
    </source>
</evidence>
<feature type="transmembrane region" description="Helical" evidence="7">
    <location>
        <begin position="275"/>
        <end position="294"/>
    </location>
</feature>
<evidence type="ECO:0000256" key="5">
    <source>
        <dbReference type="ARBA" id="ARBA00023136"/>
    </source>
</evidence>
<feature type="transmembrane region" description="Helical" evidence="7">
    <location>
        <begin position="108"/>
        <end position="124"/>
    </location>
</feature>
<evidence type="ECO:0000313" key="8">
    <source>
        <dbReference type="EMBL" id="TWT26586.1"/>
    </source>
</evidence>
<reference evidence="8 9" key="1">
    <citation type="submission" date="2019-08" db="EMBL/GenBank/DDBJ databases">
        <authorList>
            <person name="Lei W."/>
        </authorList>
    </citation>
    <scope>NUCLEOTIDE SEQUENCE [LARGE SCALE GENOMIC DNA]</scope>
    <source>
        <strain evidence="8 9">CCUG 58627</strain>
    </source>
</reference>
<dbReference type="OrthoDB" id="139907at2"/>
<keyword evidence="9" id="KW-1185">Reference proteome</keyword>
<feature type="region of interest" description="Disordered" evidence="6">
    <location>
        <begin position="332"/>
        <end position="351"/>
    </location>
</feature>
<feature type="transmembrane region" description="Helical" evidence="7">
    <location>
        <begin position="212"/>
        <end position="235"/>
    </location>
</feature>
<gene>
    <name evidence="8" type="ORF">FRX94_04975</name>
</gene>
<keyword evidence="4 7" id="KW-1133">Transmembrane helix</keyword>
<keyword evidence="2" id="KW-1003">Cell membrane</keyword>
<protein>
    <recommendedName>
        <fullName evidence="10">Polysaccharide biosynthesis protein</fullName>
    </recommendedName>
</protein>
<accession>A0A5C5UKN5</accession>
<name>A0A5C5UKN5_9CORY</name>
<dbReference type="EMBL" id="VOHM01000008">
    <property type="protein sequence ID" value="TWT26586.1"/>
    <property type="molecule type" value="Genomic_DNA"/>
</dbReference>
<feature type="transmembrane region" description="Helical" evidence="7">
    <location>
        <begin position="6"/>
        <end position="26"/>
    </location>
</feature>
<proteinExistence type="predicted"/>
<keyword evidence="5 7" id="KW-0472">Membrane</keyword>
<evidence type="ECO:0000256" key="2">
    <source>
        <dbReference type="ARBA" id="ARBA00022475"/>
    </source>
</evidence>
<feature type="transmembrane region" description="Helical" evidence="7">
    <location>
        <begin position="171"/>
        <end position="192"/>
    </location>
</feature>
<sequence>MGAASTAIAVATTLSTLGMLGFAQLMERFLPRASTRQVLGAIAFVGAFSLFLGWLFSLPWLTLVLALFALCDSYLIGCGRPRLVAVKNLIHALSKFGLVFILPIDWAWGIPTAALLIFYCFGTLPKRKLYLADVSLYFTHSVGWLLAQMIPGLVTPLMIKETGLDQAAYFNIAWVIVNTSFVLISMLGGPFVAKVANADANMAEATRTLIRIIAGVSALRLIGVSALGPLALFVYGTDYAYHGYLLLILMGIAHFIGGPFYLYATLARIFGRIGYPMLVQALSSAAVIALIWLLLPSWGITSVGIAYLIVDSTAFLAIALPLKRALQRALREPQPTAAPEPDPAITPDPSH</sequence>
<dbReference type="InterPro" id="IPR050833">
    <property type="entry name" value="Poly_Biosynth_Transport"/>
</dbReference>
<feature type="transmembrane region" description="Helical" evidence="7">
    <location>
        <begin position="136"/>
        <end position="159"/>
    </location>
</feature>
<evidence type="ECO:0000256" key="6">
    <source>
        <dbReference type="SAM" id="MobiDB-lite"/>
    </source>
</evidence>
<dbReference type="GO" id="GO:0005886">
    <property type="term" value="C:plasma membrane"/>
    <property type="evidence" value="ECO:0007669"/>
    <property type="project" value="UniProtKB-SubCell"/>
</dbReference>
<feature type="transmembrane region" description="Helical" evidence="7">
    <location>
        <begin position="241"/>
        <end position="263"/>
    </location>
</feature>
<dbReference type="AlphaFoldDB" id="A0A5C5UKN5"/>
<comment type="caution">
    <text evidence="8">The sequence shown here is derived from an EMBL/GenBank/DDBJ whole genome shotgun (WGS) entry which is preliminary data.</text>
</comment>
<evidence type="ECO:0000313" key="9">
    <source>
        <dbReference type="Proteomes" id="UP000320791"/>
    </source>
</evidence>
<feature type="transmembrane region" description="Helical" evidence="7">
    <location>
        <begin position="38"/>
        <end position="54"/>
    </location>
</feature>
<evidence type="ECO:0000256" key="7">
    <source>
        <dbReference type="SAM" id="Phobius"/>
    </source>
</evidence>
<evidence type="ECO:0000256" key="3">
    <source>
        <dbReference type="ARBA" id="ARBA00022692"/>
    </source>
</evidence>
<dbReference type="RefSeq" id="WP_146324030.1">
    <property type="nucleotide sequence ID" value="NZ_BAABLR010000024.1"/>
</dbReference>
<dbReference type="Proteomes" id="UP000320791">
    <property type="component" value="Unassembled WGS sequence"/>
</dbReference>
<feature type="compositionally biased region" description="Pro residues" evidence="6">
    <location>
        <begin position="336"/>
        <end position="351"/>
    </location>
</feature>
<keyword evidence="3 7" id="KW-0812">Transmembrane</keyword>
<organism evidence="8 9">
    <name type="scientific">Corynebacterium canis</name>
    <dbReference type="NCBI Taxonomy" id="679663"/>
    <lineage>
        <taxon>Bacteria</taxon>
        <taxon>Bacillati</taxon>
        <taxon>Actinomycetota</taxon>
        <taxon>Actinomycetes</taxon>
        <taxon>Mycobacteriales</taxon>
        <taxon>Corynebacteriaceae</taxon>
        <taxon>Corynebacterium</taxon>
    </lineage>
</organism>
<dbReference type="PANTHER" id="PTHR30250:SF26">
    <property type="entry name" value="PSMA PROTEIN"/>
    <property type="match status" value="1"/>
</dbReference>
<comment type="subcellular location">
    <subcellularLocation>
        <location evidence="1">Cell membrane</location>
        <topology evidence="1">Multi-pass membrane protein</topology>
    </subcellularLocation>
</comment>
<dbReference type="PANTHER" id="PTHR30250">
    <property type="entry name" value="PST FAMILY PREDICTED COLANIC ACID TRANSPORTER"/>
    <property type="match status" value="1"/>
</dbReference>
<evidence type="ECO:0008006" key="10">
    <source>
        <dbReference type="Google" id="ProtNLM"/>
    </source>
</evidence>
<feature type="transmembrane region" description="Helical" evidence="7">
    <location>
        <begin position="300"/>
        <end position="322"/>
    </location>
</feature>
<evidence type="ECO:0000256" key="4">
    <source>
        <dbReference type="ARBA" id="ARBA00022989"/>
    </source>
</evidence>